<gene>
    <name evidence="4" type="ORF">FE782_29010</name>
</gene>
<dbReference type="Proteomes" id="UP000309676">
    <property type="component" value="Unassembled WGS sequence"/>
</dbReference>
<evidence type="ECO:0000313" key="5">
    <source>
        <dbReference type="Proteomes" id="UP000309676"/>
    </source>
</evidence>
<keyword evidence="2" id="KW-0804">Transcription</keyword>
<dbReference type="GO" id="GO:0043565">
    <property type="term" value="F:sequence-specific DNA binding"/>
    <property type="evidence" value="ECO:0007669"/>
    <property type="project" value="InterPro"/>
</dbReference>
<dbReference type="EMBL" id="VCIW01000029">
    <property type="protein sequence ID" value="TLS48787.1"/>
    <property type="molecule type" value="Genomic_DNA"/>
</dbReference>
<feature type="domain" description="HTH araC/xylS-type" evidence="3">
    <location>
        <begin position="1"/>
        <end position="33"/>
    </location>
</feature>
<evidence type="ECO:0000313" key="4">
    <source>
        <dbReference type="EMBL" id="TLS48787.1"/>
    </source>
</evidence>
<dbReference type="SUPFAM" id="SSF46689">
    <property type="entry name" value="Homeodomain-like"/>
    <property type="match status" value="1"/>
</dbReference>
<evidence type="ECO:0000259" key="3">
    <source>
        <dbReference type="PROSITE" id="PS01124"/>
    </source>
</evidence>
<dbReference type="InterPro" id="IPR009057">
    <property type="entry name" value="Homeodomain-like_sf"/>
</dbReference>
<protein>
    <submittedName>
        <fullName evidence="4">Helix-turn-helix domain-containing protein</fullName>
    </submittedName>
</protein>
<dbReference type="InterPro" id="IPR018060">
    <property type="entry name" value="HTH_AraC"/>
</dbReference>
<dbReference type="RefSeq" id="WP_138197852.1">
    <property type="nucleotide sequence ID" value="NZ_VCIW01000029.1"/>
</dbReference>
<dbReference type="Pfam" id="PF12833">
    <property type="entry name" value="HTH_18"/>
    <property type="match status" value="1"/>
</dbReference>
<keyword evidence="1" id="KW-0805">Transcription regulation</keyword>
<reference evidence="4 5" key="1">
    <citation type="submission" date="2019-05" db="EMBL/GenBank/DDBJ databases">
        <authorList>
            <person name="Narsing Rao M.P."/>
            <person name="Li W.J."/>
        </authorList>
    </citation>
    <scope>NUCLEOTIDE SEQUENCE [LARGE SCALE GENOMIC DNA]</scope>
    <source>
        <strain evidence="4 5">SYSU_K30003</strain>
    </source>
</reference>
<evidence type="ECO:0000256" key="2">
    <source>
        <dbReference type="ARBA" id="ARBA00023163"/>
    </source>
</evidence>
<proteinExistence type="predicted"/>
<evidence type="ECO:0000256" key="1">
    <source>
        <dbReference type="ARBA" id="ARBA00023015"/>
    </source>
</evidence>
<name>A0A5R9FXN6_9BACL</name>
<keyword evidence="5" id="KW-1185">Reference proteome</keyword>
<dbReference type="AlphaFoldDB" id="A0A5R9FXN6"/>
<comment type="caution">
    <text evidence="4">The sequence shown here is derived from an EMBL/GenBank/DDBJ whole genome shotgun (WGS) entry which is preliminary data.</text>
</comment>
<organism evidence="4 5">
    <name type="scientific">Paenibacillus antri</name>
    <dbReference type="NCBI Taxonomy" id="2582848"/>
    <lineage>
        <taxon>Bacteria</taxon>
        <taxon>Bacillati</taxon>
        <taxon>Bacillota</taxon>
        <taxon>Bacilli</taxon>
        <taxon>Bacillales</taxon>
        <taxon>Paenibacillaceae</taxon>
        <taxon>Paenibacillus</taxon>
    </lineage>
</organism>
<sequence length="48" mass="5585">MDIAAQVGYNHSISFIRMFKKYSGMTPGDFRRRRVAFSRPLRASPHKV</sequence>
<accession>A0A5R9FXN6</accession>
<dbReference type="OrthoDB" id="9813413at2"/>
<dbReference type="PROSITE" id="PS01124">
    <property type="entry name" value="HTH_ARAC_FAMILY_2"/>
    <property type="match status" value="1"/>
</dbReference>
<dbReference type="GO" id="GO:0003700">
    <property type="term" value="F:DNA-binding transcription factor activity"/>
    <property type="evidence" value="ECO:0007669"/>
    <property type="project" value="InterPro"/>
</dbReference>
<dbReference type="Gene3D" id="1.10.10.60">
    <property type="entry name" value="Homeodomain-like"/>
    <property type="match status" value="1"/>
</dbReference>